<dbReference type="GO" id="GO:0005840">
    <property type="term" value="C:ribosome"/>
    <property type="evidence" value="ECO:0007669"/>
    <property type="project" value="UniProtKB-KW"/>
</dbReference>
<dbReference type="PROSITE" id="PS00092">
    <property type="entry name" value="N6_MTASE"/>
    <property type="match status" value="1"/>
</dbReference>
<dbReference type="PANTHER" id="PTHR47739">
    <property type="entry name" value="TRNA1(VAL) (ADENINE(37)-N6)-METHYLTRANSFERASE"/>
    <property type="match status" value="1"/>
</dbReference>
<accession>U7UH90</accession>
<proteinExistence type="predicted"/>
<dbReference type="InterPro" id="IPR029063">
    <property type="entry name" value="SAM-dependent_MTases_sf"/>
</dbReference>
<keyword evidence="1" id="KW-0808">Transferase</keyword>
<dbReference type="EMBL" id="AWXA01000041">
    <property type="protein sequence ID" value="ERT58656.1"/>
    <property type="molecule type" value="Genomic_DNA"/>
</dbReference>
<dbReference type="Proteomes" id="UP000017090">
    <property type="component" value="Unassembled WGS sequence"/>
</dbReference>
<dbReference type="GO" id="GO:0032259">
    <property type="term" value="P:methylation"/>
    <property type="evidence" value="ECO:0007669"/>
    <property type="project" value="UniProtKB-KW"/>
</dbReference>
<dbReference type="PATRIC" id="fig|1111454.3.peg.1435"/>
<dbReference type="InterPro" id="IPR050210">
    <property type="entry name" value="tRNA_Adenine-N(6)_MTase"/>
</dbReference>
<gene>
    <name evidence="1" type="ORF">HMPREF1250_1770</name>
</gene>
<dbReference type="STRING" id="1111454.HMPREF1250_1770"/>
<protein>
    <submittedName>
        <fullName evidence="1">Ribosomal protein L11 methyltransferase-like protein</fullName>
    </submittedName>
</protein>
<dbReference type="Gene3D" id="3.40.50.150">
    <property type="entry name" value="Vaccinia Virus protein VP39"/>
    <property type="match status" value="1"/>
</dbReference>
<comment type="caution">
    <text evidence="1">The sequence shown here is derived from an EMBL/GenBank/DDBJ whole genome shotgun (WGS) entry which is preliminary data.</text>
</comment>
<dbReference type="AlphaFoldDB" id="U7UH90"/>
<dbReference type="SUPFAM" id="SSF53335">
    <property type="entry name" value="S-adenosyl-L-methionine-dependent methyltransferases"/>
    <property type="match status" value="1"/>
</dbReference>
<evidence type="ECO:0000313" key="1">
    <source>
        <dbReference type="EMBL" id="ERT58656.1"/>
    </source>
</evidence>
<keyword evidence="1" id="KW-0687">Ribonucleoprotein</keyword>
<reference evidence="1 2" key="1">
    <citation type="submission" date="2013-09" db="EMBL/GenBank/DDBJ databases">
        <authorList>
            <person name="Durkin A.S."/>
            <person name="Haft D.R."/>
            <person name="McCorrison J."/>
            <person name="Torralba M."/>
            <person name="Gillis M."/>
            <person name="Haft D.H."/>
            <person name="Methe B."/>
            <person name="Sutton G."/>
            <person name="Nelson K.E."/>
        </authorList>
    </citation>
    <scope>NUCLEOTIDE SEQUENCE [LARGE SCALE GENOMIC DNA]</scope>
    <source>
        <strain evidence="1 2">BV3C16-1</strain>
    </source>
</reference>
<name>U7UH90_9FIRM</name>
<dbReference type="CDD" id="cd02440">
    <property type="entry name" value="AdoMet_MTases"/>
    <property type="match status" value="1"/>
</dbReference>
<dbReference type="RefSeq" id="WP_023053955.1">
    <property type="nucleotide sequence ID" value="NZ_AWXA01000041.1"/>
</dbReference>
<dbReference type="GO" id="GO:0008168">
    <property type="term" value="F:methyltransferase activity"/>
    <property type="evidence" value="ECO:0007669"/>
    <property type="project" value="UniProtKB-KW"/>
</dbReference>
<dbReference type="InterPro" id="IPR002052">
    <property type="entry name" value="DNA_methylase_N6_adenine_CS"/>
</dbReference>
<dbReference type="GO" id="GO:0003676">
    <property type="term" value="F:nucleic acid binding"/>
    <property type="evidence" value="ECO:0007669"/>
    <property type="project" value="InterPro"/>
</dbReference>
<keyword evidence="1" id="KW-0689">Ribosomal protein</keyword>
<dbReference type="Pfam" id="PF03602">
    <property type="entry name" value="Cons_hypoth95"/>
    <property type="match status" value="1"/>
</dbReference>
<dbReference type="eggNOG" id="COG4123">
    <property type="taxonomic scope" value="Bacteria"/>
</dbReference>
<sequence length="244" mass="26912">MTIDLHDHERLDDLLTGGMKIIQRDDEFCFSLDTVLLAHFGTVPKGPVLDLGTGTAAIPLLLTARGATDIVAAELNPVMADIARRNVAMNGKASQITVIEEDYRHIGQWAESGQFSFVYANPPYRELFRGAYSKSDGVRRARHEETASLTDVMTAAKYALKYHGRFRLVHITERLPQILAALRSAAMEPKLLRFVYGTTIKESKIFLLEAVRGGSPGLSVAAPLIVHEADGSYSAEVLQLYGRR</sequence>
<evidence type="ECO:0000313" key="2">
    <source>
        <dbReference type="Proteomes" id="UP000017090"/>
    </source>
</evidence>
<organism evidence="1 2">
    <name type="scientific">Megasphaera vaginalis</name>
    <name type="common">ex Srinivasan et al. 2021</name>
    <dbReference type="NCBI Taxonomy" id="1111454"/>
    <lineage>
        <taxon>Bacteria</taxon>
        <taxon>Bacillati</taxon>
        <taxon>Bacillota</taxon>
        <taxon>Negativicutes</taxon>
        <taxon>Veillonellales</taxon>
        <taxon>Veillonellaceae</taxon>
        <taxon>Megasphaera</taxon>
    </lineage>
</organism>
<dbReference type="PANTHER" id="PTHR47739:SF1">
    <property type="entry name" value="TRNA1(VAL) (ADENINE(37)-N6)-METHYLTRANSFERASE"/>
    <property type="match status" value="1"/>
</dbReference>
<keyword evidence="1" id="KW-0489">Methyltransferase</keyword>
<keyword evidence="2" id="KW-1185">Reference proteome</keyword>